<accession>A0A652YYU7</accession>
<organism evidence="2">
    <name type="scientific">Nocardia globerula</name>
    <dbReference type="NCBI Taxonomy" id="1818"/>
    <lineage>
        <taxon>Bacteria</taxon>
        <taxon>Bacillati</taxon>
        <taxon>Actinomycetota</taxon>
        <taxon>Actinomycetes</taxon>
        <taxon>Mycobacteriales</taxon>
        <taxon>Nocardiaceae</taxon>
        <taxon>Nocardia</taxon>
    </lineage>
</organism>
<dbReference type="Gene3D" id="3.40.630.30">
    <property type="match status" value="1"/>
</dbReference>
<comment type="caution">
    <text evidence="2">The sequence shown here is derived from an EMBL/GenBank/DDBJ whole genome shotgun (WGS) entry which is preliminary data.</text>
</comment>
<dbReference type="AlphaFoldDB" id="A0A652YYU7"/>
<dbReference type="Pfam" id="PF13508">
    <property type="entry name" value="Acetyltransf_7"/>
    <property type="match status" value="1"/>
</dbReference>
<reference evidence="2" key="1">
    <citation type="submission" date="2019-07" db="EMBL/GenBank/DDBJ databases">
        <title>Genomic Encyclopedia of Type Strains, Phase IV (KMG-IV): sequencing the most valuable type-strain genomes for metagenomic binning, comparative biology and taxonomic classification.</title>
        <authorList>
            <person name="Goeker M."/>
        </authorList>
    </citation>
    <scope>NUCLEOTIDE SEQUENCE</scope>
    <source>
        <strain evidence="2">DSM 44596</strain>
    </source>
</reference>
<dbReference type="InterPro" id="IPR000182">
    <property type="entry name" value="GNAT_dom"/>
</dbReference>
<gene>
    <name evidence="2" type="ORF">FNL38_1011094</name>
</gene>
<dbReference type="GO" id="GO:0016747">
    <property type="term" value="F:acyltransferase activity, transferring groups other than amino-acyl groups"/>
    <property type="evidence" value="ECO:0007669"/>
    <property type="project" value="InterPro"/>
</dbReference>
<evidence type="ECO:0000313" key="2">
    <source>
        <dbReference type="EMBL" id="TYQ08718.1"/>
    </source>
</evidence>
<sequence>MRPVDPQIAWTPYTVDLDREEFANRLHEALSVYVTAMDYPRGTEFHRAPMWTEHSTRPGWKAVGACAGREPTANSVAPENSVAPVDTSAPLIGIAYGYRGSSDQWWHQQVLHGLRRSGRPQSEISAILDDYFELTELHVHPSGQGHRLGESLLRHLLRDRTERSVLLSTPEVYDEDNRAWRLYRRLGFQDVLRRFRFAGDSRPFAVLGRGLPL</sequence>
<dbReference type="InterPro" id="IPR016181">
    <property type="entry name" value="Acyl_CoA_acyltransferase"/>
</dbReference>
<proteinExistence type="predicted"/>
<dbReference type="SUPFAM" id="SSF55729">
    <property type="entry name" value="Acyl-CoA N-acyltransferases (Nat)"/>
    <property type="match status" value="1"/>
</dbReference>
<protein>
    <submittedName>
        <fullName evidence="2">Acetyltransferase (GNAT) family protein</fullName>
    </submittedName>
</protein>
<name>A0A652YYU7_NOCGL</name>
<dbReference type="EMBL" id="VNIQ01000001">
    <property type="protein sequence ID" value="TYQ08718.1"/>
    <property type="molecule type" value="Genomic_DNA"/>
</dbReference>
<keyword evidence="2" id="KW-0808">Transferase</keyword>
<feature type="domain" description="N-acetyltransferase" evidence="1">
    <location>
        <begin position="130"/>
        <end position="189"/>
    </location>
</feature>
<evidence type="ECO:0000259" key="1">
    <source>
        <dbReference type="Pfam" id="PF13508"/>
    </source>
</evidence>